<comment type="caution">
    <text evidence="2">The sequence shown here is derived from an EMBL/GenBank/DDBJ whole genome shotgun (WGS) entry which is preliminary data.</text>
</comment>
<reference evidence="2 3" key="1">
    <citation type="journal article" date="2018" name="Evol. Lett.">
        <title>Horizontal gene cluster transfer increased hallucinogenic mushroom diversity.</title>
        <authorList>
            <person name="Reynolds H.T."/>
            <person name="Vijayakumar V."/>
            <person name="Gluck-Thaler E."/>
            <person name="Korotkin H.B."/>
            <person name="Matheny P.B."/>
            <person name="Slot J.C."/>
        </authorList>
    </citation>
    <scope>NUCLEOTIDE SEQUENCE [LARGE SCALE GENOMIC DNA]</scope>
    <source>
        <strain evidence="2 3">2631</strain>
    </source>
</reference>
<protein>
    <submittedName>
        <fullName evidence="2">Uncharacterized protein</fullName>
    </submittedName>
</protein>
<evidence type="ECO:0000313" key="3">
    <source>
        <dbReference type="Proteomes" id="UP000283269"/>
    </source>
</evidence>
<gene>
    <name evidence="2" type="ORF">CVT25_000236</name>
</gene>
<evidence type="ECO:0000256" key="1">
    <source>
        <dbReference type="SAM" id="MobiDB-lite"/>
    </source>
</evidence>
<organism evidence="2 3">
    <name type="scientific">Psilocybe cyanescens</name>
    <dbReference type="NCBI Taxonomy" id="93625"/>
    <lineage>
        <taxon>Eukaryota</taxon>
        <taxon>Fungi</taxon>
        <taxon>Dikarya</taxon>
        <taxon>Basidiomycota</taxon>
        <taxon>Agaricomycotina</taxon>
        <taxon>Agaricomycetes</taxon>
        <taxon>Agaricomycetidae</taxon>
        <taxon>Agaricales</taxon>
        <taxon>Agaricineae</taxon>
        <taxon>Strophariaceae</taxon>
        <taxon>Psilocybe</taxon>
    </lineage>
</organism>
<name>A0A409WZ76_PSICY</name>
<feature type="region of interest" description="Disordered" evidence="1">
    <location>
        <begin position="119"/>
        <end position="148"/>
    </location>
</feature>
<dbReference type="Proteomes" id="UP000283269">
    <property type="component" value="Unassembled WGS sequence"/>
</dbReference>
<sequence>MAEYNVNADCTPWFNLVKQSHQLCCLPLYNINKNLDTKPETWETANSQCVKTSNTFSVKVESPNFTLANGNILTDATVPVSSSADSVGSIMLTSIGSSSGAGEEPVAGGNVLERAPSAGTWTRHCGQDEEDHADVDMTGASPAKKSRQ</sequence>
<proteinExistence type="predicted"/>
<dbReference type="AlphaFoldDB" id="A0A409WZ76"/>
<dbReference type="EMBL" id="NHYD01002976">
    <property type="protein sequence ID" value="PPQ83761.1"/>
    <property type="molecule type" value="Genomic_DNA"/>
</dbReference>
<dbReference type="InParanoid" id="A0A409WZ76"/>
<keyword evidence="3" id="KW-1185">Reference proteome</keyword>
<accession>A0A409WZ76</accession>
<evidence type="ECO:0000313" key="2">
    <source>
        <dbReference type="EMBL" id="PPQ83761.1"/>
    </source>
</evidence>